<evidence type="ECO:0000259" key="1">
    <source>
        <dbReference type="Pfam" id="PF14393"/>
    </source>
</evidence>
<dbReference type="STRING" id="1302690.BUE76_02505"/>
<organism evidence="2 3">
    <name type="scientific">Cnuella takakiae</name>
    <dbReference type="NCBI Taxonomy" id="1302690"/>
    <lineage>
        <taxon>Bacteria</taxon>
        <taxon>Pseudomonadati</taxon>
        <taxon>Bacteroidota</taxon>
        <taxon>Chitinophagia</taxon>
        <taxon>Chitinophagales</taxon>
        <taxon>Chitinophagaceae</taxon>
        <taxon>Cnuella</taxon>
    </lineage>
</organism>
<dbReference type="AlphaFoldDB" id="A0A1M5GU43"/>
<proteinExistence type="predicted"/>
<gene>
    <name evidence="2" type="ORF">SAMN05444008_11756</name>
</gene>
<reference evidence="2 3" key="1">
    <citation type="submission" date="2016-11" db="EMBL/GenBank/DDBJ databases">
        <authorList>
            <person name="Jaros S."/>
            <person name="Januszkiewicz K."/>
            <person name="Wedrychowicz H."/>
        </authorList>
    </citation>
    <scope>NUCLEOTIDE SEQUENCE [LARGE SCALE GENOMIC DNA]</scope>
    <source>
        <strain evidence="2 3">DSM 26897</strain>
    </source>
</reference>
<dbReference type="OrthoDB" id="9798746at2"/>
<keyword evidence="3" id="KW-1185">Reference proteome</keyword>
<feature type="domain" description="DUF4422" evidence="1">
    <location>
        <begin position="8"/>
        <end position="243"/>
    </location>
</feature>
<protein>
    <recommendedName>
        <fullName evidence="1">DUF4422 domain-containing protein</fullName>
    </recommendedName>
</protein>
<sequence>MSQRLLLYSVFHKPAPMPQAPYVVPIQVGAAGAQMGLGMLTDATGDHISGLNPYWSELTALYWIWKNADRSAADAWGLCHYRRYFSLPQKKLLFLPRSRSYYALNQRSLDAVVTTELYSWLQGRLQTHDVVVQQPTWAHKKGGKTYSIAAAYALQHNQRDWDRTMDLIRQLFPEYDASIKAFEQENRLSYYNMMVARWPVWDGYLEWLFRILFALRDELGDTAAPRLYGYLSERLMNLYLRHNGLRAAYSTIALLER</sequence>
<evidence type="ECO:0000313" key="3">
    <source>
        <dbReference type="Proteomes" id="UP000184368"/>
    </source>
</evidence>
<evidence type="ECO:0000313" key="2">
    <source>
        <dbReference type="EMBL" id="SHG07155.1"/>
    </source>
</evidence>
<dbReference type="Pfam" id="PF14393">
    <property type="entry name" value="DUF4422"/>
    <property type="match status" value="1"/>
</dbReference>
<name>A0A1M5GU43_9BACT</name>
<dbReference type="Proteomes" id="UP000184368">
    <property type="component" value="Unassembled WGS sequence"/>
</dbReference>
<dbReference type="InterPro" id="IPR025536">
    <property type="entry name" value="DUF4422"/>
</dbReference>
<dbReference type="RefSeq" id="WP_073046602.1">
    <property type="nucleotide sequence ID" value="NZ_FQUO01000017.1"/>
</dbReference>
<accession>A0A1M5GU43</accession>
<dbReference type="EMBL" id="FQUO01000017">
    <property type="protein sequence ID" value="SHG07155.1"/>
    <property type="molecule type" value="Genomic_DNA"/>
</dbReference>